<dbReference type="HOGENOM" id="CLU_011910_0_0_1"/>
<dbReference type="STRING" id="344612.A1CU53"/>
<dbReference type="OrthoDB" id="5296287at2759"/>
<dbReference type="InterPro" id="IPR001138">
    <property type="entry name" value="Zn2Cys6_DnaBD"/>
</dbReference>
<dbReference type="RefSeq" id="XP_001268266.1">
    <property type="nucleotide sequence ID" value="XM_001268265.1"/>
</dbReference>
<feature type="region of interest" description="Disordered" evidence="6">
    <location>
        <begin position="131"/>
        <end position="165"/>
    </location>
</feature>
<dbReference type="EMBL" id="DS027060">
    <property type="protein sequence ID" value="EAW06840.1"/>
    <property type="molecule type" value="Genomic_DNA"/>
</dbReference>
<keyword evidence="2" id="KW-0805">Transcription regulation</keyword>
<dbReference type="SMART" id="SM00066">
    <property type="entry name" value="GAL4"/>
    <property type="match status" value="1"/>
</dbReference>
<sequence length="697" mass="79053">MEPRSQTSQVRKRQREGSPGGAPREDSLPQSLLLQSLPKVSLPRITIAKPRGRRAIRACISCREQKAKCNGGVPCERCRELRTECVFVAKKTRLKRRLQDLEQRAKEFYRLLRQLYPRVDRKDQALIDRALERETPPGSVSPLSESSADGTIRHATLPADPVDEDFNKDKITRATGFVGPHSERSWLHQLKRKGMRYNGSHLGSETSSGPAADSISSVDYFLDGQDLSVDFSVQPYAIPPRDVADDLLNTYFDMVHPGLPIIGKTVFLHQYRRHYTEPLSSPPKKWLAILNFILAVAAQHSSLASTVNNNDEWHDPLLYFSRGSKLGLADNHLFPHPDIQQAQIEALAALYLLTIGQVNRAWRMSGLAVRSAVAMGLHLRSVSRETLDISKELRCRVWWSVYILETTLSLITGRPYTLADRFCTAPLPLPFDEEQFRDPPVARLLKDQDARNNFIRHLLLARPRKSGVGPPFVVPCHSLYFLHTVEIVRIKRRAIDKLYAPGKPGRRRHSAGETTDELVDSVNTWRLNLPEYFQFARSKADSGFQRERFCLALQFYSAKITIGRIALHRDRPRSSQGYRSLSPPLKEMANICIASAFSMLAQLPDEPDLVWLTRIAPWCCILHDVMQSLAVLLIELDSRIRQGNKDIAPILTSIQKGMHWLLAMGSRHAPSQRAWQICQDLYLRLNPTMTPLALRSS</sequence>
<feature type="domain" description="Zn(2)-C6 fungal-type" evidence="7">
    <location>
        <begin position="58"/>
        <end position="87"/>
    </location>
</feature>
<dbReference type="SMART" id="SM00906">
    <property type="entry name" value="Fungal_trans"/>
    <property type="match status" value="1"/>
</dbReference>
<dbReference type="GO" id="GO:0000981">
    <property type="term" value="F:DNA-binding transcription factor activity, RNA polymerase II-specific"/>
    <property type="evidence" value="ECO:0007669"/>
    <property type="project" value="InterPro"/>
</dbReference>
<dbReference type="GO" id="GO:0003677">
    <property type="term" value="F:DNA binding"/>
    <property type="evidence" value="ECO:0007669"/>
    <property type="project" value="UniProtKB-KW"/>
</dbReference>
<dbReference type="KEGG" id="act:ACLA_085350"/>
<dbReference type="PROSITE" id="PS00463">
    <property type="entry name" value="ZN2_CY6_FUNGAL_1"/>
    <property type="match status" value="1"/>
</dbReference>
<gene>
    <name evidence="8" type="ORF">ACLA_085350</name>
</gene>
<dbReference type="PROSITE" id="PS50048">
    <property type="entry name" value="ZN2_CY6_FUNGAL_2"/>
    <property type="match status" value="1"/>
</dbReference>
<dbReference type="SUPFAM" id="SSF57701">
    <property type="entry name" value="Zn2/Cys6 DNA-binding domain"/>
    <property type="match status" value="1"/>
</dbReference>
<dbReference type="PANTHER" id="PTHR47654">
    <property type="entry name" value="ZN(II)2CYS6 TRANSCRIPTION FACTOR (EUROFUNG)-RELATED"/>
    <property type="match status" value="1"/>
</dbReference>
<evidence type="ECO:0000256" key="3">
    <source>
        <dbReference type="ARBA" id="ARBA00023125"/>
    </source>
</evidence>
<feature type="region of interest" description="Disordered" evidence="6">
    <location>
        <begin position="1"/>
        <end position="30"/>
    </location>
</feature>
<dbReference type="OMA" id="YCARSQA"/>
<evidence type="ECO:0000256" key="5">
    <source>
        <dbReference type="ARBA" id="ARBA00023242"/>
    </source>
</evidence>
<dbReference type="GO" id="GO:0006351">
    <property type="term" value="P:DNA-templated transcription"/>
    <property type="evidence" value="ECO:0007669"/>
    <property type="project" value="InterPro"/>
</dbReference>
<dbReference type="Pfam" id="PF04082">
    <property type="entry name" value="Fungal_trans"/>
    <property type="match status" value="1"/>
</dbReference>
<dbReference type="InterPro" id="IPR036864">
    <property type="entry name" value="Zn2-C6_fun-type_DNA-bd_sf"/>
</dbReference>
<evidence type="ECO:0000256" key="4">
    <source>
        <dbReference type="ARBA" id="ARBA00023163"/>
    </source>
</evidence>
<protein>
    <submittedName>
        <fullName evidence="8">C6 transcription factor, putative</fullName>
    </submittedName>
</protein>
<dbReference type="CDD" id="cd12148">
    <property type="entry name" value="fungal_TF_MHR"/>
    <property type="match status" value="1"/>
</dbReference>
<dbReference type="PANTHER" id="PTHR47654:SF1">
    <property type="entry name" value="ZN(II)2CYS6 TRANSCRIPTION FACTOR (EUROFUNG)"/>
    <property type="match status" value="1"/>
</dbReference>
<evidence type="ECO:0000256" key="2">
    <source>
        <dbReference type="ARBA" id="ARBA00023015"/>
    </source>
</evidence>
<dbReference type="CDD" id="cd00067">
    <property type="entry name" value="GAL4"/>
    <property type="match status" value="1"/>
</dbReference>
<accession>A1CU53</accession>
<dbReference type="InterPro" id="IPR007219">
    <property type="entry name" value="XnlR_reg_dom"/>
</dbReference>
<dbReference type="Pfam" id="PF00172">
    <property type="entry name" value="Zn_clus"/>
    <property type="match status" value="1"/>
</dbReference>
<dbReference type="InterPro" id="IPR053230">
    <property type="entry name" value="Trans_reg_galc"/>
</dbReference>
<keyword evidence="3" id="KW-0238">DNA-binding</keyword>
<evidence type="ECO:0000259" key="7">
    <source>
        <dbReference type="PROSITE" id="PS50048"/>
    </source>
</evidence>
<dbReference type="AlphaFoldDB" id="A1CU53"/>
<dbReference type="VEuPathDB" id="FungiDB:ACLA_085350"/>
<organism evidence="8 9">
    <name type="scientific">Aspergillus clavatus (strain ATCC 1007 / CBS 513.65 / DSM 816 / NCTC 3887 / NRRL 1 / QM 1276 / 107)</name>
    <dbReference type="NCBI Taxonomy" id="344612"/>
    <lineage>
        <taxon>Eukaryota</taxon>
        <taxon>Fungi</taxon>
        <taxon>Dikarya</taxon>
        <taxon>Ascomycota</taxon>
        <taxon>Pezizomycotina</taxon>
        <taxon>Eurotiomycetes</taxon>
        <taxon>Eurotiomycetidae</taxon>
        <taxon>Eurotiales</taxon>
        <taxon>Aspergillaceae</taxon>
        <taxon>Aspergillus</taxon>
        <taxon>Aspergillus subgen. Fumigati</taxon>
    </lineage>
</organism>
<name>A1CU53_ASPCL</name>
<keyword evidence="1" id="KW-0479">Metal-binding</keyword>
<dbReference type="GeneID" id="4699770"/>
<keyword evidence="4" id="KW-0804">Transcription</keyword>
<evidence type="ECO:0000256" key="6">
    <source>
        <dbReference type="SAM" id="MobiDB-lite"/>
    </source>
</evidence>
<keyword evidence="9" id="KW-1185">Reference proteome</keyword>
<evidence type="ECO:0000313" key="9">
    <source>
        <dbReference type="Proteomes" id="UP000006701"/>
    </source>
</evidence>
<proteinExistence type="predicted"/>
<evidence type="ECO:0000256" key="1">
    <source>
        <dbReference type="ARBA" id="ARBA00022723"/>
    </source>
</evidence>
<dbReference type="GO" id="GO:0008270">
    <property type="term" value="F:zinc ion binding"/>
    <property type="evidence" value="ECO:0007669"/>
    <property type="project" value="InterPro"/>
</dbReference>
<keyword evidence="5" id="KW-0539">Nucleus</keyword>
<evidence type="ECO:0000313" key="8">
    <source>
        <dbReference type="EMBL" id="EAW06840.1"/>
    </source>
</evidence>
<dbReference type="Gene3D" id="4.10.240.10">
    <property type="entry name" value="Zn(2)-C6 fungal-type DNA-binding domain"/>
    <property type="match status" value="1"/>
</dbReference>
<dbReference type="Proteomes" id="UP000006701">
    <property type="component" value="Unassembled WGS sequence"/>
</dbReference>
<reference evidence="8 9" key="1">
    <citation type="journal article" date="2008" name="PLoS Genet.">
        <title>Genomic islands in the pathogenic filamentous fungus Aspergillus fumigatus.</title>
        <authorList>
            <person name="Fedorova N.D."/>
            <person name="Khaldi N."/>
            <person name="Joardar V.S."/>
            <person name="Maiti R."/>
            <person name="Amedeo P."/>
            <person name="Anderson M.J."/>
            <person name="Crabtree J."/>
            <person name="Silva J.C."/>
            <person name="Badger J.H."/>
            <person name="Albarraq A."/>
            <person name="Angiuoli S."/>
            <person name="Bussey H."/>
            <person name="Bowyer P."/>
            <person name="Cotty P.J."/>
            <person name="Dyer P.S."/>
            <person name="Egan A."/>
            <person name="Galens K."/>
            <person name="Fraser-Liggett C.M."/>
            <person name="Haas B.J."/>
            <person name="Inman J.M."/>
            <person name="Kent R."/>
            <person name="Lemieux S."/>
            <person name="Malavazi I."/>
            <person name="Orvis J."/>
            <person name="Roemer T."/>
            <person name="Ronning C.M."/>
            <person name="Sundaram J.P."/>
            <person name="Sutton G."/>
            <person name="Turner G."/>
            <person name="Venter J.C."/>
            <person name="White O.R."/>
            <person name="Whitty B.R."/>
            <person name="Youngman P."/>
            <person name="Wolfe K.H."/>
            <person name="Goldman G.H."/>
            <person name="Wortman J.R."/>
            <person name="Jiang B."/>
            <person name="Denning D.W."/>
            <person name="Nierman W.C."/>
        </authorList>
    </citation>
    <scope>NUCLEOTIDE SEQUENCE [LARGE SCALE GENOMIC DNA]</scope>
    <source>
        <strain evidence="9">ATCC 1007 / CBS 513.65 / DSM 816 / NCTC 3887 / NRRL 1</strain>
    </source>
</reference>
<dbReference type="eggNOG" id="ENOG502RZ6G">
    <property type="taxonomic scope" value="Eukaryota"/>
</dbReference>